<feature type="transmembrane region" description="Helical" evidence="1">
    <location>
        <begin position="231"/>
        <end position="256"/>
    </location>
</feature>
<name>A0A1G6EHN1_9HYPH</name>
<accession>A0A1G6EHN1</accession>
<gene>
    <name evidence="3" type="ORF">SAMN02982931_04532</name>
</gene>
<keyword evidence="1" id="KW-0812">Transmembrane</keyword>
<dbReference type="EMBL" id="FMXQ01000012">
    <property type="protein sequence ID" value="SDB56906.1"/>
    <property type="molecule type" value="Genomic_DNA"/>
</dbReference>
<proteinExistence type="predicted"/>
<keyword evidence="4" id="KW-1185">Reference proteome</keyword>
<evidence type="ECO:0000256" key="1">
    <source>
        <dbReference type="SAM" id="Phobius"/>
    </source>
</evidence>
<feature type="transmembrane region" description="Helical" evidence="1">
    <location>
        <begin position="59"/>
        <end position="81"/>
    </location>
</feature>
<feature type="domain" description="DUF1206" evidence="2">
    <location>
        <begin position="188"/>
        <end position="257"/>
    </location>
</feature>
<sequence>MARDDFSWAIPVMRAGYAGRGLVYLCVAGFSLYAIWYGGQASGTSSALSQLESTAWGSVVLFLIFLGMVAFAVWRGVNAVFDLEDRGTDGKGLVARAALIVSGFIHLGLAALAFTLLFTDGGEGGGSSLAAWLSAIMQWPGGRWLVALGGFVIVGVGIYYAYRAWREKYRHRLQANHFTEHWDWLLKAGLVAKGLVVVIVGMLFVYAAWRADPNAAGGTGDAFAWLTGQPYGQVLVAAICLGLLGYALFCFVNAAFRDIPKVSGGAIETLEAKLASTVRQAL</sequence>
<dbReference type="Pfam" id="PF06724">
    <property type="entry name" value="DUF1206"/>
    <property type="match status" value="3"/>
</dbReference>
<dbReference type="AlphaFoldDB" id="A0A1G6EHN1"/>
<dbReference type="RefSeq" id="WP_090880664.1">
    <property type="nucleotide sequence ID" value="NZ_FMXQ01000012.1"/>
</dbReference>
<organism evidence="3 4">
    <name type="scientific">Bauldia litoralis</name>
    <dbReference type="NCBI Taxonomy" id="665467"/>
    <lineage>
        <taxon>Bacteria</taxon>
        <taxon>Pseudomonadati</taxon>
        <taxon>Pseudomonadota</taxon>
        <taxon>Alphaproteobacteria</taxon>
        <taxon>Hyphomicrobiales</taxon>
        <taxon>Kaistiaceae</taxon>
        <taxon>Bauldia</taxon>
    </lineage>
</organism>
<feature type="domain" description="DUF1206" evidence="2">
    <location>
        <begin position="15"/>
        <end position="81"/>
    </location>
</feature>
<feature type="transmembrane region" description="Helical" evidence="1">
    <location>
        <begin position="21"/>
        <end position="39"/>
    </location>
</feature>
<evidence type="ECO:0000313" key="4">
    <source>
        <dbReference type="Proteomes" id="UP000199071"/>
    </source>
</evidence>
<evidence type="ECO:0000259" key="2">
    <source>
        <dbReference type="Pfam" id="PF06724"/>
    </source>
</evidence>
<evidence type="ECO:0000313" key="3">
    <source>
        <dbReference type="EMBL" id="SDB56906.1"/>
    </source>
</evidence>
<reference evidence="3 4" key="1">
    <citation type="submission" date="2016-10" db="EMBL/GenBank/DDBJ databases">
        <authorList>
            <person name="de Groot N.N."/>
        </authorList>
    </citation>
    <scope>NUCLEOTIDE SEQUENCE [LARGE SCALE GENOMIC DNA]</scope>
    <source>
        <strain evidence="3 4">ATCC 35022</strain>
    </source>
</reference>
<feature type="transmembrane region" description="Helical" evidence="1">
    <location>
        <begin position="190"/>
        <end position="211"/>
    </location>
</feature>
<feature type="domain" description="DUF1206" evidence="2">
    <location>
        <begin position="99"/>
        <end position="166"/>
    </location>
</feature>
<dbReference type="InterPro" id="IPR009597">
    <property type="entry name" value="DUF1206"/>
</dbReference>
<protein>
    <recommendedName>
        <fullName evidence="2">DUF1206 domain-containing protein</fullName>
    </recommendedName>
</protein>
<feature type="transmembrane region" description="Helical" evidence="1">
    <location>
        <begin position="144"/>
        <end position="162"/>
    </location>
</feature>
<keyword evidence="1" id="KW-1133">Transmembrane helix</keyword>
<dbReference type="STRING" id="665467.SAMN02982931_04532"/>
<feature type="transmembrane region" description="Helical" evidence="1">
    <location>
        <begin position="93"/>
        <end position="118"/>
    </location>
</feature>
<keyword evidence="1" id="KW-0472">Membrane</keyword>
<dbReference type="Proteomes" id="UP000199071">
    <property type="component" value="Unassembled WGS sequence"/>
</dbReference>
<dbReference type="OrthoDB" id="5702018at2"/>